<feature type="region of interest" description="Disordered" evidence="1">
    <location>
        <begin position="131"/>
        <end position="401"/>
    </location>
</feature>
<dbReference type="InterPro" id="IPR006837">
    <property type="entry name" value="Divergent_DAC"/>
</dbReference>
<dbReference type="Proteomes" id="UP000612855">
    <property type="component" value="Unassembled WGS sequence"/>
</dbReference>
<feature type="compositionally biased region" description="Low complexity" evidence="1">
    <location>
        <begin position="80"/>
        <end position="91"/>
    </location>
</feature>
<dbReference type="GO" id="GO:0005975">
    <property type="term" value="P:carbohydrate metabolic process"/>
    <property type="evidence" value="ECO:0007669"/>
    <property type="project" value="InterPro"/>
</dbReference>
<dbReference type="AlphaFoldDB" id="A0A917A521"/>
<dbReference type="InterPro" id="IPR011330">
    <property type="entry name" value="Glyco_hydro/deAcase_b/a-brl"/>
</dbReference>
<organism evidence="2 3">
    <name type="scientific">Primorskyibacter flagellatus</name>
    <dbReference type="NCBI Taxonomy" id="1387277"/>
    <lineage>
        <taxon>Bacteria</taxon>
        <taxon>Pseudomonadati</taxon>
        <taxon>Pseudomonadota</taxon>
        <taxon>Alphaproteobacteria</taxon>
        <taxon>Rhodobacterales</taxon>
        <taxon>Roseobacteraceae</taxon>
        <taxon>Primorskyibacter</taxon>
    </lineage>
</organism>
<dbReference type="EMBL" id="BMFJ01000001">
    <property type="protein sequence ID" value="GGE27977.1"/>
    <property type="molecule type" value="Genomic_DNA"/>
</dbReference>
<dbReference type="Gene3D" id="3.20.20.370">
    <property type="entry name" value="Glycoside hydrolase/deacetylase"/>
    <property type="match status" value="1"/>
</dbReference>
<feature type="compositionally biased region" description="Low complexity" evidence="1">
    <location>
        <begin position="370"/>
        <end position="383"/>
    </location>
</feature>
<accession>A0A917A521</accession>
<dbReference type="CDD" id="cd10936">
    <property type="entry name" value="CE4_DAC2"/>
    <property type="match status" value="1"/>
</dbReference>
<evidence type="ECO:0000313" key="3">
    <source>
        <dbReference type="Proteomes" id="UP000612855"/>
    </source>
</evidence>
<reference evidence="3" key="1">
    <citation type="journal article" date="2019" name="Int. J. Syst. Evol. Microbiol.">
        <title>The Global Catalogue of Microorganisms (GCM) 10K type strain sequencing project: providing services to taxonomists for standard genome sequencing and annotation.</title>
        <authorList>
            <consortium name="The Broad Institute Genomics Platform"/>
            <consortium name="The Broad Institute Genome Sequencing Center for Infectious Disease"/>
            <person name="Wu L."/>
            <person name="Ma J."/>
        </authorList>
    </citation>
    <scope>NUCLEOTIDE SEQUENCE [LARGE SCALE GENOMIC DNA]</scope>
    <source>
        <strain evidence="3">CGMCC 1.12664</strain>
    </source>
</reference>
<name>A0A917A521_9RHOB</name>
<feature type="compositionally biased region" description="Low complexity" evidence="1">
    <location>
        <begin position="131"/>
        <end position="141"/>
    </location>
</feature>
<evidence type="ECO:0000313" key="2">
    <source>
        <dbReference type="EMBL" id="GGE27977.1"/>
    </source>
</evidence>
<keyword evidence="3" id="KW-1185">Reference proteome</keyword>
<feature type="compositionally biased region" description="Low complexity" evidence="1">
    <location>
        <begin position="199"/>
        <end position="209"/>
    </location>
</feature>
<dbReference type="Pfam" id="PF04748">
    <property type="entry name" value="Polysacc_deac_2"/>
    <property type="match status" value="1"/>
</dbReference>
<feature type="compositionally biased region" description="Low complexity" evidence="1">
    <location>
        <begin position="283"/>
        <end position="298"/>
    </location>
</feature>
<protein>
    <recommendedName>
        <fullName evidence="4">Divergent polysaccharide deacetylase</fullName>
    </recommendedName>
</protein>
<dbReference type="SUPFAM" id="SSF88713">
    <property type="entry name" value="Glycoside hydrolase/deacetylase"/>
    <property type="match status" value="1"/>
</dbReference>
<evidence type="ECO:0008006" key="4">
    <source>
        <dbReference type="Google" id="ProtNLM"/>
    </source>
</evidence>
<feature type="compositionally biased region" description="Polar residues" evidence="1">
    <location>
        <begin position="244"/>
        <end position="258"/>
    </location>
</feature>
<gene>
    <name evidence="2" type="primary">yibQ</name>
    <name evidence="2" type="ORF">GCM10011360_15250</name>
</gene>
<feature type="compositionally biased region" description="Low complexity" evidence="1">
    <location>
        <begin position="315"/>
        <end position="326"/>
    </location>
</feature>
<feature type="compositionally biased region" description="Low complexity" evidence="1">
    <location>
        <begin position="99"/>
        <end position="108"/>
    </location>
</feature>
<evidence type="ECO:0000256" key="1">
    <source>
        <dbReference type="SAM" id="MobiDB-lite"/>
    </source>
</evidence>
<proteinExistence type="predicted"/>
<comment type="caution">
    <text evidence="2">The sequence shown here is derived from an EMBL/GenBank/DDBJ whole genome shotgun (WGS) entry which is preliminary data.</text>
</comment>
<feature type="region of interest" description="Disordered" evidence="1">
    <location>
        <begin position="34"/>
        <end position="118"/>
    </location>
</feature>
<sequence>MLRGIILGAAYGLVLGSTALAVLSLSTALPPGPPPELGTAEVPESYGPADPDGAAGLPDRLPLSQPAPERAGVQGDAVRGDAPGADGLAALTPETRDTAAAPSPDAAAGQPEAPDAEPLADMPEVAPVAPVLPSPLARAPGEPLPEPAPEIATEPALPPRAAPGEEVTGFPTGDLTEAADAPEPVRDASGAAGGDTDVAEGAVPGAAAVPDEDGLADAGGVAPGVSVSEGSDSAVDPEADVAAQGTSASDATSGTVASGASMPEKSATGTVVTENAAPERSGAEATAPEPSTAETTATDSVAPEAEAPESDTIVAEAPAPEIATPTPSDPLRPRTSALPRADETGDAAPRALPGQPAARLTETAPDTASDTAEAGPPADPAADPEVEDTRPPIDRFAAPFENPEGQPLLSIVLIDDGTGGAELPDRFPYPISIAIPAARPDAAEAMARARAAGFEVLALADLPRGATPQDLETSAAAWFAALPEAVAVMEPPERPLQSGRALGEQLAAVLAETGHGLLLYPEGLDTARKLAERRGVPAATVFRDLDAEGQGESVIRRFLDNSAFRAGQEGAVILVARLRPETLQALLVWGLADRAGRVALAPVSHALKAE</sequence>